<accession>A0A9X5BIN0</accession>
<dbReference type="InterPro" id="IPR024529">
    <property type="entry name" value="ECF_trnsprt_substrate-spec"/>
</dbReference>
<keyword evidence="10" id="KW-1185">Reference proteome</keyword>
<keyword evidence="6 8" id="KW-1133">Transmembrane helix</keyword>
<dbReference type="Proteomes" id="UP001154420">
    <property type="component" value="Unassembled WGS sequence"/>
</dbReference>
<dbReference type="OrthoDB" id="9809216at2"/>
<protein>
    <submittedName>
        <fullName evidence="9">ECF transporter S component</fullName>
    </submittedName>
</protein>
<dbReference type="AlphaFoldDB" id="A0A9X5BIN0"/>
<dbReference type="RefSeq" id="WP_160561508.1">
    <property type="nucleotide sequence ID" value="NZ_QZDT01000040.1"/>
</dbReference>
<reference evidence="9" key="1">
    <citation type="submission" date="2018-09" db="EMBL/GenBank/DDBJ databases">
        <title>Murine metabolic-syndrome-specific gut microbial biobank.</title>
        <authorList>
            <person name="Liu C."/>
        </authorList>
    </citation>
    <scope>NUCLEOTIDE SEQUENCE</scope>
    <source>
        <strain evidence="9">D42-62</strain>
    </source>
</reference>
<feature type="transmembrane region" description="Helical" evidence="8">
    <location>
        <begin position="12"/>
        <end position="33"/>
    </location>
</feature>
<feature type="transmembrane region" description="Helical" evidence="8">
    <location>
        <begin position="53"/>
        <end position="75"/>
    </location>
</feature>
<dbReference type="EMBL" id="QZDT01000040">
    <property type="protein sequence ID" value="NBJ94483.1"/>
    <property type="molecule type" value="Genomic_DNA"/>
</dbReference>
<dbReference type="Gene3D" id="1.10.1760.20">
    <property type="match status" value="1"/>
</dbReference>
<evidence type="ECO:0000256" key="8">
    <source>
        <dbReference type="SAM" id="Phobius"/>
    </source>
</evidence>
<dbReference type="PANTHER" id="PTHR38438:SF1">
    <property type="entry name" value="RIBOFLAVIN TRANSPORTER RIBU"/>
    <property type="match status" value="1"/>
</dbReference>
<evidence type="ECO:0000256" key="3">
    <source>
        <dbReference type="ARBA" id="ARBA00022448"/>
    </source>
</evidence>
<comment type="subcellular location">
    <subcellularLocation>
        <location evidence="1">Cell membrane</location>
        <topology evidence="1">Multi-pass membrane protein</topology>
    </subcellularLocation>
</comment>
<feature type="transmembrane region" description="Helical" evidence="8">
    <location>
        <begin position="123"/>
        <end position="144"/>
    </location>
</feature>
<keyword evidence="7 8" id="KW-0472">Membrane</keyword>
<feature type="transmembrane region" description="Helical" evidence="8">
    <location>
        <begin position="150"/>
        <end position="173"/>
    </location>
</feature>
<keyword evidence="5 8" id="KW-0812">Transmembrane</keyword>
<evidence type="ECO:0000256" key="5">
    <source>
        <dbReference type="ARBA" id="ARBA00022692"/>
    </source>
</evidence>
<proteinExistence type="inferred from homology"/>
<dbReference type="PANTHER" id="PTHR38438">
    <property type="entry name" value="RIBOFLAVIN TRANSPORTER RIBU"/>
    <property type="match status" value="1"/>
</dbReference>
<gene>
    <name evidence="9" type="ORF">D5281_18315</name>
</gene>
<dbReference type="GO" id="GO:0005886">
    <property type="term" value="C:plasma membrane"/>
    <property type="evidence" value="ECO:0007669"/>
    <property type="project" value="UniProtKB-SubCell"/>
</dbReference>
<comment type="similarity">
    <text evidence="2">Belongs to the prokaryotic riboflavin transporter (P-RFT) (TC 2.A.87) family.</text>
</comment>
<evidence type="ECO:0000256" key="2">
    <source>
        <dbReference type="ARBA" id="ARBA00005540"/>
    </source>
</evidence>
<evidence type="ECO:0000313" key="9">
    <source>
        <dbReference type="EMBL" id="NBJ94483.1"/>
    </source>
</evidence>
<dbReference type="GO" id="GO:0032217">
    <property type="term" value="F:riboflavin transmembrane transporter activity"/>
    <property type="evidence" value="ECO:0007669"/>
    <property type="project" value="InterPro"/>
</dbReference>
<feature type="transmembrane region" description="Helical" evidence="8">
    <location>
        <begin position="180"/>
        <end position="201"/>
    </location>
</feature>
<evidence type="ECO:0000256" key="4">
    <source>
        <dbReference type="ARBA" id="ARBA00022475"/>
    </source>
</evidence>
<comment type="caution">
    <text evidence="9">The sequence shown here is derived from an EMBL/GenBank/DDBJ whole genome shotgun (WGS) entry which is preliminary data.</text>
</comment>
<organism evidence="9 10">
    <name type="scientific">Parablautia muri</name>
    <dbReference type="NCBI Taxonomy" id="2320879"/>
    <lineage>
        <taxon>Bacteria</taxon>
        <taxon>Bacillati</taxon>
        <taxon>Bacillota</taxon>
        <taxon>Clostridia</taxon>
        <taxon>Lachnospirales</taxon>
        <taxon>Lachnospiraceae</taxon>
        <taxon>Parablautia</taxon>
    </lineage>
</organism>
<evidence type="ECO:0000256" key="6">
    <source>
        <dbReference type="ARBA" id="ARBA00022989"/>
    </source>
</evidence>
<keyword evidence="3" id="KW-0813">Transport</keyword>
<sequence>MNNGLWTSVKDNVVFVLVSVGIAAALFLIAYLAEKLIQKRNGDTERILTTRKIAMIGVFSAISAVLMLFEFPVPFAPPFYELDFSEIPALIGTFAFGPVAGVMIEFCKILLKLLMKGTSTAFVGDLANFVIGCSFILPASIIYMFRKTKINAIIASIVGTLVMSVFGTAFNAVYLLPAFAALYGMPLDTIVGMGTAVNSSITSVTTLVLFAVAPLNLLKGGSVSLVTVLVYKKLSPILKEGSIRKSAKTVETVK</sequence>
<dbReference type="Pfam" id="PF12822">
    <property type="entry name" value="ECF_trnsprt"/>
    <property type="match status" value="1"/>
</dbReference>
<evidence type="ECO:0000313" key="10">
    <source>
        <dbReference type="Proteomes" id="UP001154420"/>
    </source>
</evidence>
<evidence type="ECO:0000256" key="7">
    <source>
        <dbReference type="ARBA" id="ARBA00023136"/>
    </source>
</evidence>
<evidence type="ECO:0000256" key="1">
    <source>
        <dbReference type="ARBA" id="ARBA00004651"/>
    </source>
</evidence>
<keyword evidence="4" id="KW-1003">Cell membrane</keyword>
<name>A0A9X5BIN0_9FIRM</name>
<dbReference type="InterPro" id="IPR025720">
    <property type="entry name" value="RibU"/>
</dbReference>